<dbReference type="InterPro" id="IPR016163">
    <property type="entry name" value="Ald_DH_C"/>
</dbReference>
<reference evidence="3 4" key="1">
    <citation type="submission" date="2021-03" db="EMBL/GenBank/DDBJ databases">
        <title>Sequencing the genomes of 1000 actinobacteria strains.</title>
        <authorList>
            <person name="Klenk H.-P."/>
        </authorList>
    </citation>
    <scope>NUCLEOTIDE SEQUENCE [LARGE SCALE GENOMIC DNA]</scope>
    <source>
        <strain evidence="3 4">DSM 46670</strain>
    </source>
</reference>
<accession>A0ABS4U1M7</accession>
<dbReference type="Gene3D" id="3.40.605.10">
    <property type="entry name" value="Aldehyde Dehydrogenase, Chain A, domain 1"/>
    <property type="match status" value="1"/>
</dbReference>
<keyword evidence="1" id="KW-0560">Oxidoreductase</keyword>
<dbReference type="InterPro" id="IPR016162">
    <property type="entry name" value="Ald_DH_N"/>
</dbReference>
<dbReference type="InterPro" id="IPR016161">
    <property type="entry name" value="Ald_DH/histidinol_DH"/>
</dbReference>
<organism evidence="3 4">
    <name type="scientific">Kibdelosporangium banguiense</name>
    <dbReference type="NCBI Taxonomy" id="1365924"/>
    <lineage>
        <taxon>Bacteria</taxon>
        <taxon>Bacillati</taxon>
        <taxon>Actinomycetota</taxon>
        <taxon>Actinomycetes</taxon>
        <taxon>Pseudonocardiales</taxon>
        <taxon>Pseudonocardiaceae</taxon>
        <taxon>Kibdelosporangium</taxon>
    </lineage>
</organism>
<feature type="domain" description="Aldehyde dehydrogenase" evidence="2">
    <location>
        <begin position="31"/>
        <end position="414"/>
    </location>
</feature>
<comment type="caution">
    <text evidence="3">The sequence shown here is derived from an EMBL/GenBank/DDBJ whole genome shotgun (WGS) entry which is preliminary data.</text>
</comment>
<sequence length="467" mass="49872">MTAICTRTRPIDALGPEKPYRATKRQAVLDVTGQAVAELTLAPALYVARVLDRLRSRPAVSASWTTTERYEKLLAAAKNFESASLGGFDPDEHHRLVARTTGLPLSVVRAATETIADAARNAVGTAERARPRGVLLPGQHVAPGSAAAVWRRRGHLLSVLASGNHPAVHSLWVEAVALGYRVAIRPSRRDPFTAYRLVLALREAGFADEDVLFLPCDHGTADELVHSADLAMVFGGDDVVGRYTGGWSRTPVLPQGPGRVKVLITGPWEQFLDVLVESVSGLGGVSCLNTTAVLVEQDAAGFSKALAERLAALRPLPPESEEAGLPCRPLAEAHAVEEFVRQQAAGAVAVLGKEGIAHDLGDGSAALRPAVHLVDDATAEQIGLEMPFPCVWVAPWSKEHGVAPLRNSLVVGVASEDEALVNALLDESSIRNVYGLDRPTWWLPPGIPHDGFLAEFLMRSTGLARRA</sequence>
<protein>
    <submittedName>
        <fullName evidence="3">Acyl-CoA reductase-like NAD-dependent aldehyde dehydrogenase</fullName>
    </submittedName>
</protein>
<gene>
    <name evidence="3" type="ORF">JOF56_010953</name>
</gene>
<dbReference type="Gene3D" id="3.40.309.10">
    <property type="entry name" value="Aldehyde Dehydrogenase, Chain A, domain 2"/>
    <property type="match status" value="1"/>
</dbReference>
<dbReference type="SUPFAM" id="SSF53720">
    <property type="entry name" value="ALDH-like"/>
    <property type="match status" value="1"/>
</dbReference>
<evidence type="ECO:0000256" key="1">
    <source>
        <dbReference type="ARBA" id="ARBA00023002"/>
    </source>
</evidence>
<keyword evidence="4" id="KW-1185">Reference proteome</keyword>
<name>A0ABS4U1M7_9PSEU</name>
<evidence type="ECO:0000313" key="4">
    <source>
        <dbReference type="Proteomes" id="UP001519332"/>
    </source>
</evidence>
<proteinExistence type="predicted"/>
<evidence type="ECO:0000259" key="2">
    <source>
        <dbReference type="Pfam" id="PF00171"/>
    </source>
</evidence>
<dbReference type="EMBL" id="JAGINW010000001">
    <property type="protein sequence ID" value="MBP2330568.1"/>
    <property type="molecule type" value="Genomic_DNA"/>
</dbReference>
<evidence type="ECO:0000313" key="3">
    <source>
        <dbReference type="EMBL" id="MBP2330568.1"/>
    </source>
</evidence>
<dbReference type="Proteomes" id="UP001519332">
    <property type="component" value="Unassembled WGS sequence"/>
</dbReference>
<dbReference type="RefSeq" id="WP_209647164.1">
    <property type="nucleotide sequence ID" value="NZ_JAGINW010000001.1"/>
</dbReference>
<dbReference type="InterPro" id="IPR015590">
    <property type="entry name" value="Aldehyde_DH_dom"/>
</dbReference>
<dbReference type="Pfam" id="PF00171">
    <property type="entry name" value="Aldedh"/>
    <property type="match status" value="1"/>
</dbReference>